<dbReference type="GeneTree" id="ENSGT00940000155963"/>
<evidence type="ECO:0000259" key="18">
    <source>
        <dbReference type="PROSITE" id="PS50222"/>
    </source>
</evidence>
<dbReference type="InterPro" id="IPR018108">
    <property type="entry name" value="MCP_transmembrane"/>
</dbReference>
<accession>A0A8C4SBW7</accession>
<name>A0A8C4SBW7_ERPCA</name>
<comment type="catalytic activity">
    <reaction evidence="13">
        <text>3-sulfino-L-alanine(out) + L-aspartate(in) = 3-sulfino-L-alanine(in) + L-aspartate(out)</text>
        <dbReference type="Rhea" id="RHEA:70975"/>
        <dbReference type="ChEBI" id="CHEBI:29991"/>
        <dbReference type="ChEBI" id="CHEBI:61085"/>
    </reaction>
</comment>
<dbReference type="InterPro" id="IPR051028">
    <property type="entry name" value="Mito_Solute_Carrier"/>
</dbReference>
<dbReference type="InterPro" id="IPR018247">
    <property type="entry name" value="EF_Hand_1_Ca_BS"/>
</dbReference>
<evidence type="ECO:0000256" key="2">
    <source>
        <dbReference type="ARBA" id="ARBA00006375"/>
    </source>
</evidence>
<evidence type="ECO:0000256" key="12">
    <source>
        <dbReference type="ARBA" id="ARBA00023136"/>
    </source>
</evidence>
<gene>
    <name evidence="19" type="primary">SLC25A12</name>
    <name evidence="19" type="synonym">slc25a12</name>
</gene>
<keyword evidence="10" id="KW-0007">Acetylation</keyword>
<keyword evidence="20" id="KW-1185">Reference proteome</keyword>
<evidence type="ECO:0000256" key="11">
    <source>
        <dbReference type="ARBA" id="ARBA00023128"/>
    </source>
</evidence>
<dbReference type="Ensembl" id="ENSECRT00000014456.1">
    <property type="protein sequence ID" value="ENSECRP00000014209.1"/>
    <property type="gene ID" value="ENSECRG00000009409.1"/>
</dbReference>
<keyword evidence="8" id="KW-0106">Calcium</keyword>
<dbReference type="SMART" id="SM00054">
    <property type="entry name" value="EFh"/>
    <property type="match status" value="3"/>
</dbReference>
<dbReference type="GO" id="GO:0015183">
    <property type="term" value="F:L-aspartate transmembrane transporter activity"/>
    <property type="evidence" value="ECO:0007669"/>
    <property type="project" value="TreeGrafter"/>
</dbReference>
<evidence type="ECO:0000256" key="17">
    <source>
        <dbReference type="PROSITE-ProRule" id="PRU00282"/>
    </source>
</evidence>
<comment type="subunit">
    <text evidence="14">Homodimer (via N-terminus).</text>
</comment>
<evidence type="ECO:0000256" key="5">
    <source>
        <dbReference type="ARBA" id="ARBA00022723"/>
    </source>
</evidence>
<organism evidence="19 20">
    <name type="scientific">Erpetoichthys calabaricus</name>
    <name type="common">Rope fish</name>
    <name type="synonym">Calamoichthys calabaricus</name>
    <dbReference type="NCBI Taxonomy" id="27687"/>
    <lineage>
        <taxon>Eukaryota</taxon>
        <taxon>Metazoa</taxon>
        <taxon>Chordata</taxon>
        <taxon>Craniata</taxon>
        <taxon>Vertebrata</taxon>
        <taxon>Euteleostomi</taxon>
        <taxon>Actinopterygii</taxon>
        <taxon>Polypteriformes</taxon>
        <taxon>Polypteridae</taxon>
        <taxon>Erpetoichthys</taxon>
    </lineage>
</organism>
<evidence type="ECO:0000256" key="1">
    <source>
        <dbReference type="ARBA" id="ARBA00004448"/>
    </source>
</evidence>
<dbReference type="PROSITE" id="PS00018">
    <property type="entry name" value="EF_HAND_1"/>
    <property type="match status" value="1"/>
</dbReference>
<dbReference type="InterPro" id="IPR023395">
    <property type="entry name" value="MCP_dom_sf"/>
</dbReference>
<feature type="repeat" description="Solcar" evidence="17">
    <location>
        <begin position="499"/>
        <end position="587"/>
    </location>
</feature>
<dbReference type="GO" id="GO:0005509">
    <property type="term" value="F:calcium ion binding"/>
    <property type="evidence" value="ECO:0007669"/>
    <property type="project" value="InterPro"/>
</dbReference>
<feature type="domain" description="EF-hand" evidence="18">
    <location>
        <begin position="139"/>
        <end position="174"/>
    </location>
</feature>
<dbReference type="PANTHER" id="PTHR45678:SF7">
    <property type="entry name" value="ELECTROGENIC ASPARTATE_GLUTAMATE ANTIPORTER SLC25A12, MITOCHONDRIAL"/>
    <property type="match status" value="1"/>
</dbReference>
<reference evidence="19" key="2">
    <citation type="submission" date="2025-08" db="UniProtKB">
        <authorList>
            <consortium name="Ensembl"/>
        </authorList>
    </citation>
    <scope>IDENTIFICATION</scope>
</reference>
<dbReference type="PROSITE" id="PS50222">
    <property type="entry name" value="EF_HAND_2"/>
    <property type="match status" value="2"/>
</dbReference>
<keyword evidence="3" id="KW-0813">Transport</keyword>
<keyword evidence="11" id="KW-0496">Mitochondrion</keyword>
<evidence type="ECO:0000256" key="8">
    <source>
        <dbReference type="ARBA" id="ARBA00022837"/>
    </source>
</evidence>
<feature type="repeat" description="Solcar" evidence="17">
    <location>
        <begin position="307"/>
        <end position="399"/>
    </location>
</feature>
<dbReference type="GO" id="GO:0005743">
    <property type="term" value="C:mitochondrial inner membrane"/>
    <property type="evidence" value="ECO:0007669"/>
    <property type="project" value="UniProtKB-SubCell"/>
</dbReference>
<evidence type="ECO:0000256" key="14">
    <source>
        <dbReference type="ARBA" id="ARBA00038674"/>
    </source>
</evidence>
<comment type="catalytic activity">
    <reaction evidence="16">
        <text>3-sulfino-L-alanine(out) + L-glutamate(in) + H(+)(in) = 3-sulfino-L-alanine(in) + L-glutamate(out) + H(+)(out)</text>
        <dbReference type="Rhea" id="RHEA:70967"/>
        <dbReference type="ChEBI" id="CHEBI:15378"/>
        <dbReference type="ChEBI" id="CHEBI:29985"/>
        <dbReference type="ChEBI" id="CHEBI:61085"/>
    </reaction>
</comment>
<keyword evidence="12 17" id="KW-0472">Membrane</keyword>
<evidence type="ECO:0000313" key="20">
    <source>
        <dbReference type="Proteomes" id="UP000694620"/>
    </source>
</evidence>
<dbReference type="SUPFAM" id="SSF47473">
    <property type="entry name" value="EF-hand"/>
    <property type="match status" value="2"/>
</dbReference>
<evidence type="ECO:0000256" key="7">
    <source>
        <dbReference type="ARBA" id="ARBA00022792"/>
    </source>
</evidence>
<feature type="repeat" description="Solcar" evidence="17">
    <location>
        <begin position="407"/>
        <end position="491"/>
    </location>
</feature>
<evidence type="ECO:0000256" key="15">
    <source>
        <dbReference type="ARBA" id="ARBA00047487"/>
    </source>
</evidence>
<keyword evidence="9" id="KW-1133">Transmembrane helix</keyword>
<dbReference type="PROSITE" id="PS50920">
    <property type="entry name" value="SOLCAR"/>
    <property type="match status" value="3"/>
</dbReference>
<dbReference type="PRINTS" id="PR00926">
    <property type="entry name" value="MITOCARRIER"/>
</dbReference>
<reference evidence="19" key="1">
    <citation type="submission" date="2021-06" db="EMBL/GenBank/DDBJ databases">
        <authorList>
            <consortium name="Wellcome Sanger Institute Data Sharing"/>
        </authorList>
    </citation>
    <scope>NUCLEOTIDE SEQUENCE [LARGE SCALE GENOMIC DNA]</scope>
</reference>
<evidence type="ECO:0000256" key="10">
    <source>
        <dbReference type="ARBA" id="ARBA00022990"/>
    </source>
</evidence>
<proteinExistence type="inferred from homology"/>
<evidence type="ECO:0000313" key="19">
    <source>
        <dbReference type="Ensembl" id="ENSECRP00000014209.1"/>
    </source>
</evidence>
<dbReference type="Proteomes" id="UP000694620">
    <property type="component" value="Chromosome 8"/>
</dbReference>
<comment type="subcellular location">
    <subcellularLocation>
        <location evidence="1">Mitochondrion inner membrane</location>
        <topology evidence="1">Multi-pass membrane protein</topology>
    </subcellularLocation>
</comment>
<dbReference type="InterPro" id="IPR011992">
    <property type="entry name" value="EF-hand-dom_pair"/>
</dbReference>
<sequence>LVRRYASAEKDGERYMTPADFVQKFLSLHTEPHHNPRTVQLLAGVADTTKDGLISFQEFLAFESVLCAPDAMFIVAFQLFDKNGTGDVSFENVKDIFGQTIIHHHIPFNWDCEFIRLHFGHDRKKHLSYLEFTEFLQELQLEHARQAFAQKDKSKSGSISALDFSDIMVTIRSYMLTPFVEENLVSAAGGSISHQVSFSYFTAFNSLLNNMELIRKMYSILAGSKKDVEVTKEEFVHAANKFGQITPLEIDILFQLSSLHTHSGRLTLADIERIAPLEEGALPYNLAEIQRQQSYGDVSRPIWLQVAESAYRFTLGSIAGAVGATAVYPIDLVKTRMQNQRSTGSFVGELMYKNSFDCAKKVLRYEGFFGLYRGLLPQLVGVAPEKAIKLTVNDFVRDKFSKKDGSIPLPAEILAGGCAGGSQVIFTNPLEIVKIRLQVAGEITTGPRVSALNVVRDLGFFGLYKGAKACFLRDIPFSAIYFPVYAHTKLLLTDEKGHLGPLQLLTAGAIAGVPAASLVTPADVIKTRLQVAARAGQTTYSGVIDCFRKILREEGHRAFWKGAGARVFRSSPQFGVTLVTYELLQRWIYIDFGGSRPVGSEPAPKSRISELPPASPEHLGGYKLAAATFAGIENKFGLYLPKFKSSGVVTIHPPASKESQGS</sequence>
<dbReference type="InterPro" id="IPR002048">
    <property type="entry name" value="EF_hand_dom"/>
</dbReference>
<evidence type="ECO:0000256" key="6">
    <source>
        <dbReference type="ARBA" id="ARBA00022737"/>
    </source>
</evidence>
<evidence type="ECO:0000256" key="13">
    <source>
        <dbReference type="ARBA" id="ARBA00037019"/>
    </source>
</evidence>
<dbReference type="FunFam" id="1.50.40.10:FF:000004">
    <property type="entry name" value="Calcium-binding mitochondrial carrier protein Aralar1"/>
    <property type="match status" value="1"/>
</dbReference>
<dbReference type="GO" id="GO:0005313">
    <property type="term" value="F:L-glutamate transmembrane transporter activity"/>
    <property type="evidence" value="ECO:0007669"/>
    <property type="project" value="TreeGrafter"/>
</dbReference>
<dbReference type="AlphaFoldDB" id="A0A8C4SBW7"/>
<feature type="domain" description="EF-hand" evidence="18">
    <location>
        <begin position="68"/>
        <end position="103"/>
    </location>
</feature>
<dbReference type="Pfam" id="PF00153">
    <property type="entry name" value="Mito_carr"/>
    <property type="match status" value="3"/>
</dbReference>
<evidence type="ECO:0000256" key="16">
    <source>
        <dbReference type="ARBA" id="ARBA00048652"/>
    </source>
</evidence>
<dbReference type="SUPFAM" id="SSF103506">
    <property type="entry name" value="Mitochondrial carrier"/>
    <property type="match status" value="1"/>
</dbReference>
<evidence type="ECO:0000256" key="3">
    <source>
        <dbReference type="ARBA" id="ARBA00022448"/>
    </source>
</evidence>
<keyword evidence="7" id="KW-0999">Mitochondrion inner membrane</keyword>
<dbReference type="PANTHER" id="PTHR45678">
    <property type="entry name" value="MITOCHONDRIAL 2-OXODICARBOXYLATE CARRIER 1-RELATED"/>
    <property type="match status" value="1"/>
</dbReference>
<dbReference type="GO" id="GO:0043490">
    <property type="term" value="P:malate-aspartate shuttle"/>
    <property type="evidence" value="ECO:0007669"/>
    <property type="project" value="TreeGrafter"/>
</dbReference>
<keyword evidence="4 17" id="KW-0812">Transmembrane</keyword>
<reference evidence="19" key="3">
    <citation type="submission" date="2025-09" db="UniProtKB">
        <authorList>
            <consortium name="Ensembl"/>
        </authorList>
    </citation>
    <scope>IDENTIFICATION</scope>
</reference>
<evidence type="ECO:0000256" key="4">
    <source>
        <dbReference type="ARBA" id="ARBA00022692"/>
    </source>
</evidence>
<dbReference type="FunFam" id="1.10.238.10:FF:000064">
    <property type="entry name" value="calcium-binding mitochondrial carrier protein Aralar1 isoform X1"/>
    <property type="match status" value="1"/>
</dbReference>
<dbReference type="Gene3D" id="1.10.238.10">
    <property type="entry name" value="EF-hand"/>
    <property type="match status" value="2"/>
</dbReference>
<protein>
    <submittedName>
        <fullName evidence="19">Solute carrier family 25 member 12</fullName>
    </submittedName>
</protein>
<keyword evidence="6" id="KW-0677">Repeat</keyword>
<dbReference type="Gene3D" id="1.50.40.10">
    <property type="entry name" value="Mitochondrial carrier domain"/>
    <property type="match status" value="1"/>
</dbReference>
<comment type="catalytic activity">
    <reaction evidence="15">
        <text>L-aspartate(in) + L-glutamate(out) + H(+)(out) = L-aspartate(out) + L-glutamate(in) + H(+)(in)</text>
        <dbReference type="Rhea" id="RHEA:70783"/>
        <dbReference type="ChEBI" id="CHEBI:15378"/>
        <dbReference type="ChEBI" id="CHEBI:29985"/>
        <dbReference type="ChEBI" id="CHEBI:29991"/>
    </reaction>
</comment>
<evidence type="ECO:0000256" key="9">
    <source>
        <dbReference type="ARBA" id="ARBA00022989"/>
    </source>
</evidence>
<dbReference type="InterPro" id="IPR002067">
    <property type="entry name" value="MCP"/>
</dbReference>
<keyword evidence="5" id="KW-0479">Metal-binding</keyword>
<comment type="similarity">
    <text evidence="2">Belongs to the mitochondrial carrier (TC 2.A.29) family.</text>
</comment>